<dbReference type="PANTHER" id="PTHR34040:SF7">
    <property type="entry name" value="SURFACE PRESENTATION OF ANTIGENS PROTEIN SPAQ"/>
    <property type="match status" value="1"/>
</dbReference>
<keyword evidence="12" id="KW-1185">Reference proteome</keyword>
<keyword evidence="3" id="KW-1003">Cell membrane</keyword>
<feature type="transmembrane region" description="Helical" evidence="7">
    <location>
        <begin position="44"/>
        <end position="66"/>
    </location>
</feature>
<gene>
    <name evidence="10" type="ORF">AFERRI_50687</name>
    <name evidence="8" type="ORF">AFERRI_530019</name>
    <name evidence="9" type="ORF">BBC27_14700</name>
</gene>
<feature type="transmembrane region" description="Helical" evidence="7">
    <location>
        <begin position="12"/>
        <end position="38"/>
    </location>
</feature>
<evidence type="ECO:0000256" key="6">
    <source>
        <dbReference type="ARBA" id="ARBA00023136"/>
    </source>
</evidence>
<dbReference type="InterPro" id="IPR002191">
    <property type="entry name" value="Bac_export_3"/>
</dbReference>
<evidence type="ECO:0000256" key="1">
    <source>
        <dbReference type="ARBA" id="ARBA00004651"/>
    </source>
</evidence>
<keyword evidence="5 7" id="KW-1133">Transmembrane helix</keyword>
<evidence type="ECO:0000313" key="10">
    <source>
        <dbReference type="EMBL" id="SMH67486.1"/>
    </source>
</evidence>
<evidence type="ECO:0000256" key="4">
    <source>
        <dbReference type="ARBA" id="ARBA00022692"/>
    </source>
</evidence>
<evidence type="ECO:0000313" key="8">
    <source>
        <dbReference type="EMBL" id="CDQ11124.1"/>
    </source>
</evidence>
<dbReference type="RefSeq" id="WP_035194024.1">
    <property type="nucleotide sequence ID" value="NZ_CCCS020000049.1"/>
</dbReference>
<evidence type="ECO:0000313" key="12">
    <source>
        <dbReference type="Proteomes" id="UP000193925"/>
    </source>
</evidence>
<evidence type="ECO:0000313" key="11">
    <source>
        <dbReference type="Proteomes" id="UP000093129"/>
    </source>
</evidence>
<keyword evidence="8" id="KW-0282">Flagellum</keyword>
<comment type="subcellular location">
    <subcellularLocation>
        <location evidence="1">Cell membrane</location>
        <topology evidence="1">Multi-pass membrane protein</topology>
    </subcellularLocation>
</comment>
<reference evidence="8" key="1">
    <citation type="submission" date="2014-03" db="EMBL/GenBank/DDBJ databases">
        <authorList>
            <person name="Genoscope - CEA"/>
        </authorList>
    </citation>
    <scope>NUCLEOTIDE SEQUENCE [LARGE SCALE GENOMIC DNA]</scope>
    <source>
        <strain evidence="8">CF27</strain>
    </source>
</reference>
<reference evidence="8" key="2">
    <citation type="submission" date="2014-07" db="EMBL/GenBank/DDBJ databases">
        <title>Initial genome analysis of the psychrotolerant acidophile Acidithiobacillus ferrivorans CF27: insights into iron and sulfur oxidation pathways and into biofilm formation.</title>
        <authorList>
            <person name="Talla E."/>
            <person name="Hedrich S."/>
            <person name="Mangenot S."/>
            <person name="Ji B."/>
            <person name="Johnson D.B."/>
            <person name="Barbe V."/>
            <person name="Bonnefoy V."/>
        </authorList>
    </citation>
    <scope>NUCLEOTIDE SEQUENCE [LARGE SCALE GENOMIC DNA]</scope>
    <source>
        <strain evidence="8">CF27</strain>
    </source>
</reference>
<keyword evidence="8" id="KW-0966">Cell projection</keyword>
<evidence type="ECO:0000256" key="3">
    <source>
        <dbReference type="ARBA" id="ARBA00022475"/>
    </source>
</evidence>
<accession>A0A060UX75</accession>
<dbReference type="EMBL" id="MASQ01000100">
    <property type="protein sequence ID" value="OCB02145.1"/>
    <property type="molecule type" value="Genomic_DNA"/>
</dbReference>
<keyword evidence="6 7" id="KW-0472">Membrane</keyword>
<reference evidence="10 12" key="4">
    <citation type="submission" date="2017-03" db="EMBL/GenBank/DDBJ databases">
        <authorList>
            <person name="Regsiter A."/>
            <person name="William W."/>
        </authorList>
    </citation>
    <scope>NUCLEOTIDE SEQUENCE [LARGE SCALE GENOMIC DNA]</scope>
    <source>
        <strain evidence="10">PRJEB5721</strain>
    </source>
</reference>
<dbReference type="GO" id="GO:0005886">
    <property type="term" value="C:plasma membrane"/>
    <property type="evidence" value="ECO:0007669"/>
    <property type="project" value="UniProtKB-SubCell"/>
</dbReference>
<evidence type="ECO:0000256" key="2">
    <source>
        <dbReference type="ARBA" id="ARBA00006156"/>
    </source>
</evidence>
<reference evidence="9 11" key="3">
    <citation type="submission" date="2016-07" db="EMBL/GenBank/DDBJ databases">
        <title>Draft genome of a psychrotolerant acidophile Acidithiobacillus ferrivorans strain YL15.</title>
        <authorList>
            <person name="Peng T."/>
            <person name="Ma L."/>
            <person name="Nan M."/>
            <person name="An N."/>
            <person name="Wang M."/>
            <person name="Qiu G."/>
            <person name="Zeng W."/>
        </authorList>
    </citation>
    <scope>NUCLEOTIDE SEQUENCE [LARGE SCALE GENOMIC DNA]</scope>
    <source>
        <strain evidence="9 11">YL15</strain>
    </source>
</reference>
<dbReference type="Proteomes" id="UP000093129">
    <property type="component" value="Unassembled WGS sequence"/>
</dbReference>
<organism evidence="8">
    <name type="scientific">Acidithiobacillus ferrivorans</name>
    <dbReference type="NCBI Taxonomy" id="160808"/>
    <lineage>
        <taxon>Bacteria</taxon>
        <taxon>Pseudomonadati</taxon>
        <taxon>Pseudomonadota</taxon>
        <taxon>Acidithiobacillia</taxon>
        <taxon>Acidithiobacillales</taxon>
        <taxon>Acidithiobacillaceae</taxon>
        <taxon>Acidithiobacillus</taxon>
    </lineage>
</organism>
<evidence type="ECO:0000313" key="9">
    <source>
        <dbReference type="EMBL" id="OCB02145.1"/>
    </source>
</evidence>
<evidence type="ECO:0000256" key="7">
    <source>
        <dbReference type="SAM" id="Phobius"/>
    </source>
</evidence>
<dbReference type="PANTHER" id="PTHR34040">
    <property type="entry name" value="FLAGELLAR BIOSYNTHETIC PROTEIN FLIQ"/>
    <property type="match status" value="1"/>
</dbReference>
<dbReference type="EMBL" id="CCCS020000049">
    <property type="protein sequence ID" value="CDQ11124.1"/>
    <property type="molecule type" value="Genomic_DNA"/>
</dbReference>
<dbReference type="Pfam" id="PF01313">
    <property type="entry name" value="Bac_export_3"/>
    <property type="match status" value="1"/>
</dbReference>
<evidence type="ECO:0000256" key="5">
    <source>
        <dbReference type="ARBA" id="ARBA00022989"/>
    </source>
</evidence>
<sequence>MITKLLRQDLWYAMIAFLPVGLATVIVGLLVTILQAWLHWNDVSLSFVPKIIVVGIIFIFGWWIFVSAFTQWFEQLAQAVPLWLQH</sequence>
<dbReference type="AlphaFoldDB" id="A0A060UX75"/>
<dbReference type="EMBL" id="LT841305">
    <property type="protein sequence ID" value="SMH67486.1"/>
    <property type="molecule type" value="Genomic_DNA"/>
</dbReference>
<dbReference type="PRINTS" id="PR00952">
    <property type="entry name" value="TYPE3IMQPROT"/>
</dbReference>
<keyword evidence="4 7" id="KW-0812">Transmembrane</keyword>
<keyword evidence="8" id="KW-0969">Cilium</keyword>
<name>A0A060UX75_9PROT</name>
<protein>
    <submittedName>
        <fullName evidence="10">Flagellar biosynthesis protein FliQ</fullName>
    </submittedName>
    <submittedName>
        <fullName evidence="8">Putative Flagellar biosynthetic protein FliQ</fullName>
    </submittedName>
</protein>
<dbReference type="Proteomes" id="UP000193925">
    <property type="component" value="Chromosome AFERRI"/>
</dbReference>
<comment type="similarity">
    <text evidence="2">Belongs to the FliQ/MopD/SpaQ family.</text>
</comment>
<proteinExistence type="inferred from homology"/>
<dbReference type="GO" id="GO:0009306">
    <property type="term" value="P:protein secretion"/>
    <property type="evidence" value="ECO:0007669"/>
    <property type="project" value="InterPro"/>
</dbReference>